<accession>A0A0B3RZV7</accession>
<evidence type="ECO:0000313" key="1">
    <source>
        <dbReference type="EMBL" id="KHQ53632.1"/>
    </source>
</evidence>
<dbReference type="Pfam" id="PF11127">
    <property type="entry name" value="YgaP-like_TM"/>
    <property type="match status" value="1"/>
</dbReference>
<dbReference type="Proteomes" id="UP000030960">
    <property type="component" value="Unassembled WGS sequence"/>
</dbReference>
<keyword evidence="2" id="KW-1185">Reference proteome</keyword>
<dbReference type="STRING" id="561184.SAMN05216376_101235"/>
<evidence type="ECO:0000313" key="2">
    <source>
        <dbReference type="Proteomes" id="UP000030960"/>
    </source>
</evidence>
<accession>A0A225Q1A7</accession>
<reference evidence="1 2" key="1">
    <citation type="submission" date="2014-10" db="EMBL/GenBank/DDBJ databases">
        <title>Genome sequence of Ponticoccus sp. strain UMTAT08 isolated from clonal culture of toxic dinoflagellate Alexandrium tamiyavanichii.</title>
        <authorList>
            <person name="Gan H.Y."/>
            <person name="Muhd D.-D."/>
            <person name="Mohd Noor M.E."/>
            <person name="Yeong Y.S."/>
            <person name="Usup G."/>
        </authorList>
    </citation>
    <scope>NUCLEOTIDE SEQUENCE [LARGE SCALE GENOMIC DNA]</scope>
    <source>
        <strain evidence="1 2">UMTAT08</strain>
    </source>
</reference>
<dbReference type="AlphaFoldDB" id="A0A0B3RZV7"/>
<name>A0A0B3RZV7_9RHOB</name>
<dbReference type="GeneID" id="66499295"/>
<dbReference type="InterPro" id="IPR021309">
    <property type="entry name" value="YgaP-like_TM"/>
</dbReference>
<organism evidence="1 2">
    <name type="scientific">Mameliella alba</name>
    <dbReference type="NCBI Taxonomy" id="561184"/>
    <lineage>
        <taxon>Bacteria</taxon>
        <taxon>Pseudomonadati</taxon>
        <taxon>Pseudomonadota</taxon>
        <taxon>Alphaproteobacteria</taxon>
        <taxon>Rhodobacterales</taxon>
        <taxon>Roseobacteraceae</taxon>
        <taxon>Mameliella</taxon>
    </lineage>
</organism>
<dbReference type="OrthoDB" id="9804804at2"/>
<accession>A0A225R1U0</accession>
<protein>
    <submittedName>
        <fullName evidence="1">Uncharacterized protein</fullName>
    </submittedName>
</protein>
<comment type="caution">
    <text evidence="1">The sequence shown here is derived from an EMBL/GenBank/DDBJ whole genome shotgun (WGS) entry which is preliminary data.</text>
</comment>
<proteinExistence type="predicted"/>
<dbReference type="RefSeq" id="WP_043139583.1">
    <property type="nucleotide sequence ID" value="NZ_AP022337.1"/>
</dbReference>
<sequence length="67" mass="7160">MFEKNMGSADRAIRAVLGVLLVIAFFAWLSGTWAWIALIVGVVMLATAAMGSCPPYSLLGIKTCARK</sequence>
<gene>
    <name evidence="1" type="ORF">OA50_01620</name>
</gene>
<dbReference type="EMBL" id="JSUQ01000006">
    <property type="protein sequence ID" value="KHQ53632.1"/>
    <property type="molecule type" value="Genomic_DNA"/>
</dbReference>